<keyword evidence="2" id="KW-1185">Reference proteome</keyword>
<proteinExistence type="predicted"/>
<organism evidence="1 2">
    <name type="scientific">Thermosulfurimonas dismutans</name>
    <dbReference type="NCBI Taxonomy" id="999894"/>
    <lineage>
        <taxon>Bacteria</taxon>
        <taxon>Pseudomonadati</taxon>
        <taxon>Thermodesulfobacteriota</taxon>
        <taxon>Thermodesulfobacteria</taxon>
        <taxon>Thermodesulfobacteriales</taxon>
        <taxon>Thermodesulfobacteriaceae</taxon>
        <taxon>Thermosulfurimonas</taxon>
    </lineage>
</organism>
<gene>
    <name evidence="1" type="ORF">TDIS_0304</name>
</gene>
<dbReference type="STRING" id="999894.TDIS_0304"/>
<evidence type="ECO:0000313" key="2">
    <source>
        <dbReference type="Proteomes" id="UP000078390"/>
    </source>
</evidence>
<name>A0A179D6V7_9BACT</name>
<reference evidence="1 2" key="1">
    <citation type="submission" date="2016-04" db="EMBL/GenBank/DDBJ databases">
        <title>Genome analysis of Thermosulfurimonas dismutans, the first thermophilic sulfur-disproportionating bacterium of the phylum Thermodesulfobacteria.</title>
        <authorList>
            <person name="Mardanov A.V."/>
            <person name="Beletsky A.V."/>
            <person name="Kadnikov V.V."/>
            <person name="Slobodkin A.I."/>
            <person name="Ravin N.V."/>
        </authorList>
    </citation>
    <scope>NUCLEOTIDE SEQUENCE [LARGE SCALE GENOMIC DNA]</scope>
    <source>
        <strain evidence="1 2">S95</strain>
    </source>
</reference>
<protein>
    <submittedName>
        <fullName evidence="1">Uncharacterized protein</fullName>
    </submittedName>
</protein>
<dbReference type="Proteomes" id="UP000078390">
    <property type="component" value="Unassembled WGS sequence"/>
</dbReference>
<dbReference type="EMBL" id="LWLG01000001">
    <property type="protein sequence ID" value="OAQ21786.1"/>
    <property type="molecule type" value="Genomic_DNA"/>
</dbReference>
<sequence length="275" mass="31731">MPEKIRLPSYLRQTLYKRNLQINSFDKLPRPIRAEVLFKKKEILAFHQGKPFKALVEEGAGKELKIAFSEDKPTIKPNENLVLVVATPKERYVLQGKVEEVVDDHKVKLAITNPRMEERLEIPREEAVFISFLPISLFEALFSERYFLLRDTNISKETFEIVNKGYVYDLIIDQNENVVDEFSEILKTSGLVTFLKDISRGGACVFAKKVLSFDWHVLPIYLRGSINVSDEKGFTLGLVGMTRQIRVEGSQTFFHIMWARPLPEEVFAFIKALFS</sequence>
<dbReference type="RefSeq" id="WP_068668556.1">
    <property type="nucleotide sequence ID" value="NZ_LWLG01000001.1"/>
</dbReference>
<comment type="caution">
    <text evidence="1">The sequence shown here is derived from an EMBL/GenBank/DDBJ whole genome shotgun (WGS) entry which is preliminary data.</text>
</comment>
<dbReference type="AlphaFoldDB" id="A0A179D6V7"/>
<evidence type="ECO:0000313" key="1">
    <source>
        <dbReference type="EMBL" id="OAQ21786.1"/>
    </source>
</evidence>
<accession>A0A179D6V7</accession>